<name>A0A6B3RJQ4_9RHOB</name>
<dbReference type="InterPro" id="IPR009905">
    <property type="entry name" value="BCHF"/>
</dbReference>
<evidence type="ECO:0000256" key="1">
    <source>
        <dbReference type="NCBIfam" id="TIGR02020"/>
    </source>
</evidence>
<dbReference type="EMBL" id="JAAIKE010000001">
    <property type="protein sequence ID" value="NEX44685.1"/>
    <property type="molecule type" value="Genomic_DNA"/>
</dbReference>
<sequence length="171" mass="18618">MQPEPKQGARRQLYTPAQRARRDATKWTLVQGILAPLQFLVFALSLVLVLRFLWTGEGYTAATASILLKTALLYVIMVTGAIWEKVVFGQYLFAPAFFWEDVVSFGVIALHSFYLYGLISGALSPAAQMGVALAAYAAYVLNAAQFLWKLRLARLDAEAAGAPSVMKGAAA</sequence>
<accession>A0A6B3RJQ4</accession>
<evidence type="ECO:0000313" key="3">
    <source>
        <dbReference type="EMBL" id="NEX44685.1"/>
    </source>
</evidence>
<dbReference type="AlphaFoldDB" id="A0A6B3RJQ4"/>
<feature type="transmembrane region" description="Helical" evidence="2">
    <location>
        <begin position="66"/>
        <end position="83"/>
    </location>
</feature>
<protein>
    <recommendedName>
        <fullName evidence="1">2-vinyl bacteriochlorophyllide hydratase</fullName>
        <ecNumber evidence="1">4.2.1.-</ecNumber>
    </recommendedName>
</protein>
<feature type="transmembrane region" description="Helical" evidence="2">
    <location>
        <begin position="33"/>
        <end position="54"/>
    </location>
</feature>
<dbReference type="Pfam" id="PF07284">
    <property type="entry name" value="BCHF"/>
    <property type="match status" value="1"/>
</dbReference>
<proteinExistence type="predicted"/>
<keyword evidence="4" id="KW-1185">Reference proteome</keyword>
<dbReference type="GO" id="GO:0030494">
    <property type="term" value="P:bacteriochlorophyll biosynthetic process"/>
    <property type="evidence" value="ECO:0007669"/>
    <property type="project" value="UniProtKB-UniRule"/>
</dbReference>
<dbReference type="NCBIfam" id="TIGR02020">
    <property type="entry name" value="BchF"/>
    <property type="match status" value="1"/>
</dbReference>
<comment type="caution">
    <text evidence="3">The sequence shown here is derived from an EMBL/GenBank/DDBJ whole genome shotgun (WGS) entry which is preliminary data.</text>
</comment>
<evidence type="ECO:0000313" key="4">
    <source>
        <dbReference type="Proteomes" id="UP000481421"/>
    </source>
</evidence>
<keyword evidence="2" id="KW-0812">Transmembrane</keyword>
<organism evidence="3 4">
    <name type="scientific">Pseudotabrizicola algicola</name>
    <dbReference type="NCBI Taxonomy" id="2709381"/>
    <lineage>
        <taxon>Bacteria</taxon>
        <taxon>Pseudomonadati</taxon>
        <taxon>Pseudomonadota</taxon>
        <taxon>Alphaproteobacteria</taxon>
        <taxon>Rhodobacterales</taxon>
        <taxon>Paracoccaceae</taxon>
        <taxon>Pseudotabrizicola</taxon>
    </lineage>
</organism>
<keyword evidence="2" id="KW-1133">Transmembrane helix</keyword>
<keyword evidence="2" id="KW-0472">Membrane</keyword>
<dbReference type="EC" id="4.2.1.-" evidence="1"/>
<reference evidence="3 4" key="1">
    <citation type="submission" date="2020-02" db="EMBL/GenBank/DDBJ databases">
        <title>Rhodobacter algicola sp. nov., isolated from microalga culture.</title>
        <authorList>
            <person name="Park C.-Y."/>
        </authorList>
    </citation>
    <scope>NUCLEOTIDE SEQUENCE [LARGE SCALE GENOMIC DNA]</scope>
    <source>
        <strain evidence="3 4">ETT8</strain>
    </source>
</reference>
<evidence type="ECO:0000256" key="2">
    <source>
        <dbReference type="SAM" id="Phobius"/>
    </source>
</evidence>
<feature type="transmembrane region" description="Helical" evidence="2">
    <location>
        <begin position="130"/>
        <end position="148"/>
    </location>
</feature>
<dbReference type="RefSeq" id="WP_164608738.1">
    <property type="nucleotide sequence ID" value="NZ_JAAIKE010000001.1"/>
</dbReference>
<dbReference type="GO" id="GO:0016836">
    <property type="term" value="F:hydro-lyase activity"/>
    <property type="evidence" value="ECO:0007669"/>
    <property type="project" value="InterPro"/>
</dbReference>
<dbReference type="GO" id="GO:0019685">
    <property type="term" value="P:photosynthesis, dark reaction"/>
    <property type="evidence" value="ECO:0007669"/>
    <property type="project" value="InterPro"/>
</dbReference>
<dbReference type="Proteomes" id="UP000481421">
    <property type="component" value="Unassembled WGS sequence"/>
</dbReference>
<gene>
    <name evidence="3" type="primary">bchF</name>
    <name evidence="3" type="ORF">G3572_00580</name>
</gene>